<dbReference type="RefSeq" id="XP_073394756.1">
    <property type="nucleotide sequence ID" value="XM_073538655.1"/>
</dbReference>
<dbReference type="Gramene" id="Pp3c14_17300V3.1">
    <property type="protein sequence ID" value="Pp3c14_17300V3.1"/>
    <property type="gene ID" value="Pp3c14_17300"/>
</dbReference>
<evidence type="ECO:0000259" key="1">
    <source>
        <dbReference type="Pfam" id="PF25089"/>
    </source>
</evidence>
<dbReference type="Pfam" id="PF25089">
    <property type="entry name" value="DUF7804"/>
    <property type="match status" value="1"/>
</dbReference>
<dbReference type="EMBL" id="ABEU02000014">
    <property type="protein sequence ID" value="PNR41238.1"/>
    <property type="molecule type" value="Genomic_DNA"/>
</dbReference>
<proteinExistence type="predicted"/>
<keyword evidence="4" id="KW-1185">Reference proteome</keyword>
<dbReference type="PANTHER" id="PTHR35127">
    <property type="entry name" value="OS03G0736900 PROTEIN"/>
    <property type="match status" value="1"/>
</dbReference>
<dbReference type="EnsemblPlants" id="Pp3c14_17300V3.1">
    <property type="protein sequence ID" value="Pp3c14_17300V3.1"/>
    <property type="gene ID" value="Pp3c14_17300"/>
</dbReference>
<dbReference type="Proteomes" id="UP000006727">
    <property type="component" value="Chromosome 14"/>
</dbReference>
<name>A0A2K1JI61_PHYPA</name>
<gene>
    <name evidence="3" type="primary">LOC112290933</name>
    <name evidence="2" type="ORF">PHYPA_018641</name>
</gene>
<dbReference type="GeneID" id="112290933"/>
<dbReference type="AlphaFoldDB" id="A0A2K1JI61"/>
<organism evidence="2">
    <name type="scientific">Physcomitrium patens</name>
    <name type="common">Spreading-leaved earth moss</name>
    <name type="synonym">Physcomitrella patens</name>
    <dbReference type="NCBI Taxonomy" id="3218"/>
    <lineage>
        <taxon>Eukaryota</taxon>
        <taxon>Viridiplantae</taxon>
        <taxon>Streptophyta</taxon>
        <taxon>Embryophyta</taxon>
        <taxon>Bryophyta</taxon>
        <taxon>Bryophytina</taxon>
        <taxon>Bryopsida</taxon>
        <taxon>Funariidae</taxon>
        <taxon>Funariales</taxon>
        <taxon>Funariaceae</taxon>
        <taxon>Physcomitrium</taxon>
    </lineage>
</organism>
<protein>
    <recommendedName>
        <fullName evidence="1">DUF7804 domain-containing protein</fullName>
    </recommendedName>
</protein>
<evidence type="ECO:0000313" key="4">
    <source>
        <dbReference type="Proteomes" id="UP000006727"/>
    </source>
</evidence>
<reference evidence="2 4" key="2">
    <citation type="journal article" date="2018" name="Plant J.">
        <title>The Physcomitrella patens chromosome-scale assembly reveals moss genome structure and evolution.</title>
        <authorList>
            <person name="Lang D."/>
            <person name="Ullrich K.K."/>
            <person name="Murat F."/>
            <person name="Fuchs J."/>
            <person name="Jenkins J."/>
            <person name="Haas F.B."/>
            <person name="Piednoel M."/>
            <person name="Gundlach H."/>
            <person name="Van Bel M."/>
            <person name="Meyberg R."/>
            <person name="Vives C."/>
            <person name="Morata J."/>
            <person name="Symeonidi A."/>
            <person name="Hiss M."/>
            <person name="Muchero W."/>
            <person name="Kamisugi Y."/>
            <person name="Saleh O."/>
            <person name="Blanc G."/>
            <person name="Decker E.L."/>
            <person name="van Gessel N."/>
            <person name="Grimwood J."/>
            <person name="Hayes R.D."/>
            <person name="Graham S.W."/>
            <person name="Gunter L.E."/>
            <person name="McDaniel S.F."/>
            <person name="Hoernstein S.N.W."/>
            <person name="Larsson A."/>
            <person name="Li F.W."/>
            <person name="Perroud P.F."/>
            <person name="Phillips J."/>
            <person name="Ranjan P."/>
            <person name="Rokshar D.S."/>
            <person name="Rothfels C.J."/>
            <person name="Schneider L."/>
            <person name="Shu S."/>
            <person name="Stevenson D.W."/>
            <person name="Thummler F."/>
            <person name="Tillich M."/>
            <person name="Villarreal Aguilar J.C."/>
            <person name="Widiez T."/>
            <person name="Wong G.K."/>
            <person name="Wymore A."/>
            <person name="Zhang Y."/>
            <person name="Zimmer A.D."/>
            <person name="Quatrano R.S."/>
            <person name="Mayer K.F.X."/>
            <person name="Goodstein D."/>
            <person name="Casacuberta J.M."/>
            <person name="Vandepoele K."/>
            <person name="Reski R."/>
            <person name="Cuming A.C."/>
            <person name="Tuskan G.A."/>
            <person name="Maumus F."/>
            <person name="Salse J."/>
            <person name="Schmutz J."/>
            <person name="Rensing S.A."/>
        </authorList>
    </citation>
    <scope>NUCLEOTIDE SEQUENCE [LARGE SCALE GENOMIC DNA]</scope>
    <source>
        <strain evidence="3 4">cv. Gransden 2004</strain>
    </source>
</reference>
<dbReference type="PANTHER" id="PTHR35127:SF1">
    <property type="entry name" value="GENOME ASSEMBLY, CHROMOSOME: A10"/>
    <property type="match status" value="1"/>
</dbReference>
<evidence type="ECO:0000313" key="3">
    <source>
        <dbReference type="EnsemblPlants" id="Pp3c14_17300V3.1"/>
    </source>
</evidence>
<accession>A0A2K1JI61</accession>
<sequence>MVHAVTWNPLSNSSAPCCCTGTSDVSLFKQNFLVSKGKPSLNKLVPMRRLPATNAAIRNSSEASTDFQGRDTTASCGMPCAINCPINRDTNIQLWVEEFIPEIVKNIQEAPFLQYVFDSKGRPGRSQRQKIPRDLGKNPDFWPPIREFLSRAAPDGVLLVQKMEPGCSPAFCLAREFQSGNHEEIVCPFSPSQGGADTSVWGVLVQARGVHANACYLLKTTQVPSSAGICTRYCLTRAKCFGPSHVEQIENAWLQN</sequence>
<dbReference type="PaxDb" id="3218-PP1S48_105V6.1"/>
<reference evidence="2 4" key="1">
    <citation type="journal article" date="2008" name="Science">
        <title>The Physcomitrella genome reveals evolutionary insights into the conquest of land by plants.</title>
        <authorList>
            <person name="Rensing S."/>
            <person name="Lang D."/>
            <person name="Zimmer A."/>
            <person name="Terry A."/>
            <person name="Salamov A."/>
            <person name="Shapiro H."/>
            <person name="Nishiyama T."/>
            <person name="Perroud P.-F."/>
            <person name="Lindquist E."/>
            <person name="Kamisugi Y."/>
            <person name="Tanahashi T."/>
            <person name="Sakakibara K."/>
            <person name="Fujita T."/>
            <person name="Oishi K."/>
            <person name="Shin-I T."/>
            <person name="Kuroki Y."/>
            <person name="Toyoda A."/>
            <person name="Suzuki Y."/>
            <person name="Hashimoto A."/>
            <person name="Yamaguchi K."/>
            <person name="Sugano A."/>
            <person name="Kohara Y."/>
            <person name="Fujiyama A."/>
            <person name="Anterola A."/>
            <person name="Aoki S."/>
            <person name="Ashton N."/>
            <person name="Barbazuk W.B."/>
            <person name="Barker E."/>
            <person name="Bennetzen J."/>
            <person name="Bezanilla M."/>
            <person name="Blankenship R."/>
            <person name="Cho S.H."/>
            <person name="Dutcher S."/>
            <person name="Estelle M."/>
            <person name="Fawcett J.A."/>
            <person name="Gundlach H."/>
            <person name="Hanada K."/>
            <person name="Heyl A."/>
            <person name="Hicks K.A."/>
            <person name="Hugh J."/>
            <person name="Lohr M."/>
            <person name="Mayer K."/>
            <person name="Melkozernov A."/>
            <person name="Murata T."/>
            <person name="Nelson D."/>
            <person name="Pils B."/>
            <person name="Prigge M."/>
            <person name="Reiss B."/>
            <person name="Renner T."/>
            <person name="Rombauts S."/>
            <person name="Rushton P."/>
            <person name="Sanderfoot A."/>
            <person name="Schween G."/>
            <person name="Shiu S.-H."/>
            <person name="Stueber K."/>
            <person name="Theodoulou F.L."/>
            <person name="Tu H."/>
            <person name="Van de Peer Y."/>
            <person name="Verrier P.J."/>
            <person name="Waters E."/>
            <person name="Wood A."/>
            <person name="Yang L."/>
            <person name="Cove D."/>
            <person name="Cuming A."/>
            <person name="Hasebe M."/>
            <person name="Lucas S."/>
            <person name="Mishler D.B."/>
            <person name="Reski R."/>
            <person name="Grigoriev I."/>
            <person name="Quatrano R.S."/>
            <person name="Boore J.L."/>
        </authorList>
    </citation>
    <scope>NUCLEOTIDE SEQUENCE [LARGE SCALE GENOMIC DNA]</scope>
    <source>
        <strain evidence="3 4">cv. Gransden 2004</strain>
    </source>
</reference>
<evidence type="ECO:0000313" key="2">
    <source>
        <dbReference type="EMBL" id="PNR41238.1"/>
    </source>
</evidence>
<dbReference type="InterPro" id="IPR056706">
    <property type="entry name" value="DUF7804"/>
</dbReference>
<feature type="domain" description="DUF7804" evidence="1">
    <location>
        <begin position="91"/>
        <end position="164"/>
    </location>
</feature>
<reference evidence="3" key="3">
    <citation type="submission" date="2020-12" db="UniProtKB">
        <authorList>
            <consortium name="EnsemblPlants"/>
        </authorList>
    </citation>
    <scope>IDENTIFICATION</scope>
</reference>